<dbReference type="EMBL" id="JXTC01000310">
    <property type="protein sequence ID" value="PON66644.1"/>
    <property type="molecule type" value="Genomic_DNA"/>
</dbReference>
<name>A0A2P5D019_TREOI</name>
<comment type="caution">
    <text evidence="1">The sequence shown here is derived from an EMBL/GenBank/DDBJ whole genome shotgun (WGS) entry which is preliminary data.</text>
</comment>
<keyword evidence="2" id="KW-1185">Reference proteome</keyword>
<dbReference type="AlphaFoldDB" id="A0A2P5D019"/>
<dbReference type="InParanoid" id="A0A2P5D019"/>
<accession>A0A2P5D019</accession>
<organism evidence="1 2">
    <name type="scientific">Trema orientale</name>
    <name type="common">Charcoal tree</name>
    <name type="synonym">Celtis orientalis</name>
    <dbReference type="NCBI Taxonomy" id="63057"/>
    <lineage>
        <taxon>Eukaryota</taxon>
        <taxon>Viridiplantae</taxon>
        <taxon>Streptophyta</taxon>
        <taxon>Embryophyta</taxon>
        <taxon>Tracheophyta</taxon>
        <taxon>Spermatophyta</taxon>
        <taxon>Magnoliopsida</taxon>
        <taxon>eudicotyledons</taxon>
        <taxon>Gunneridae</taxon>
        <taxon>Pentapetalae</taxon>
        <taxon>rosids</taxon>
        <taxon>fabids</taxon>
        <taxon>Rosales</taxon>
        <taxon>Cannabaceae</taxon>
        <taxon>Trema</taxon>
    </lineage>
</organism>
<protein>
    <submittedName>
        <fullName evidence="1">Uncharacterized protein</fullName>
    </submittedName>
</protein>
<sequence length="160" mass="18423">MIHHLEEPHLLRKVDRNWELGLVWLARKGLVSGELLWHSNVYRKDSGYSGVDEVFDARFGLVQGLELLDAVVVYEADLSSNLLRSWMKIFQIFDAPASTSPFTPVFDSSNTFKLLSRSYSYPVRPSPEFVIILLVSKQNINRNIKEISLLFNGKLEIRTR</sequence>
<gene>
    <name evidence="1" type="ORF">TorRG33x02_267060</name>
</gene>
<evidence type="ECO:0000313" key="2">
    <source>
        <dbReference type="Proteomes" id="UP000237000"/>
    </source>
</evidence>
<dbReference type="Proteomes" id="UP000237000">
    <property type="component" value="Unassembled WGS sequence"/>
</dbReference>
<proteinExistence type="predicted"/>
<reference evidence="2" key="1">
    <citation type="submission" date="2016-06" db="EMBL/GenBank/DDBJ databases">
        <title>Parallel loss of symbiosis genes in relatives of nitrogen-fixing non-legume Parasponia.</title>
        <authorList>
            <person name="Van Velzen R."/>
            <person name="Holmer R."/>
            <person name="Bu F."/>
            <person name="Rutten L."/>
            <person name="Van Zeijl A."/>
            <person name="Liu W."/>
            <person name="Santuari L."/>
            <person name="Cao Q."/>
            <person name="Sharma T."/>
            <person name="Shen D."/>
            <person name="Roswanjaya Y."/>
            <person name="Wardhani T."/>
            <person name="Kalhor M.S."/>
            <person name="Jansen J."/>
            <person name="Van den Hoogen J."/>
            <person name="Gungor B."/>
            <person name="Hartog M."/>
            <person name="Hontelez J."/>
            <person name="Verver J."/>
            <person name="Yang W.-C."/>
            <person name="Schijlen E."/>
            <person name="Repin R."/>
            <person name="Schilthuizen M."/>
            <person name="Schranz E."/>
            <person name="Heidstra R."/>
            <person name="Miyata K."/>
            <person name="Fedorova E."/>
            <person name="Kohlen W."/>
            <person name="Bisseling T."/>
            <person name="Smit S."/>
            <person name="Geurts R."/>
        </authorList>
    </citation>
    <scope>NUCLEOTIDE SEQUENCE [LARGE SCALE GENOMIC DNA]</scope>
    <source>
        <strain evidence="2">cv. RG33-2</strain>
    </source>
</reference>
<evidence type="ECO:0000313" key="1">
    <source>
        <dbReference type="EMBL" id="PON66644.1"/>
    </source>
</evidence>